<evidence type="ECO:0000256" key="2">
    <source>
        <dbReference type="ARBA" id="ARBA00022761"/>
    </source>
</evidence>
<dbReference type="Pfam" id="PF01347">
    <property type="entry name" value="Vitellogenin_N"/>
    <property type="match status" value="1"/>
</dbReference>
<keyword evidence="9" id="KW-1185">Reference proteome</keyword>
<dbReference type="Gene3D" id="2.30.230.10">
    <property type="entry name" value="Lipovitellin, beta-sheet shell regions, chain A"/>
    <property type="match status" value="1"/>
</dbReference>
<dbReference type="Pfam" id="PF00094">
    <property type="entry name" value="VWD"/>
    <property type="match status" value="1"/>
</dbReference>
<evidence type="ECO:0000313" key="10">
    <source>
        <dbReference type="RefSeq" id="XP_022249216.1"/>
    </source>
</evidence>
<evidence type="ECO:0000256" key="1">
    <source>
        <dbReference type="ARBA" id="ARBA00022729"/>
    </source>
</evidence>
<reference evidence="10" key="1">
    <citation type="submission" date="2025-08" db="UniProtKB">
        <authorList>
            <consortium name="RefSeq"/>
        </authorList>
    </citation>
    <scope>IDENTIFICATION</scope>
    <source>
        <tissue evidence="10">Muscle</tissue>
    </source>
</reference>
<keyword evidence="1 6" id="KW-0732">Signal</keyword>
<dbReference type="Pfam" id="PF09172">
    <property type="entry name" value="Vit_open_b-sht"/>
    <property type="match status" value="1"/>
</dbReference>
<dbReference type="RefSeq" id="XP_022249216.1">
    <property type="nucleotide sequence ID" value="XM_022393508.1"/>
</dbReference>
<evidence type="ECO:0000259" key="7">
    <source>
        <dbReference type="PROSITE" id="PS51211"/>
    </source>
</evidence>
<dbReference type="PROSITE" id="PS51233">
    <property type="entry name" value="VWFD"/>
    <property type="match status" value="1"/>
</dbReference>
<accession>A0ABM1T010</accession>
<sequence>MALGSFVLFLLLLVAASAGPVNWDDSKCSTSCRIPTKFIYEPRKSYIYKYESKNRISITGATDETDIMIRATVEIGVLDYCEMSLQLRDVFLDGTGVSDRRHFKHMLEADPLPFAYHDGQILSICPSSNEPVWITNIKRGILSAFQNSMKSLSSHTHTSELDVSGICNTDYKMQDRSLDSFTVVKTKDLRSCQNRHGATTSIFSNQYSSPGSPIQNIPFLDGKYNCKQKVDRNQVIVEAVCEETNSFVPFSQSDKGAHIYSTIHLYLSDVVDGVNVRRTHISGRSNLLYATKCVPDKKLDHNEAMDVIREISSKLKDDVRPAVPNLFTHLVYILRNLSHSSVTEIYNSLKSGDLHDLPKAMDVFLDSLPMAGSEGTIKMMVSLLKSDTVTGIRAKIWKTAFSFYKNVTEESVEACVTERHSLVCHPWYTNFCHNVSSCAENDAVKKVIEALHKHLGYKCRLDKSEDEDKVIAVLKAFGNLGETGEATDDILECAQANRNSVPLRVAALEAFRRSPCEDKMRQTALELFEKQDEDIEVRITSYLAAIKCGNQEVIEKVKQILKEEQVNQVGAFVWTHLTNLQETSAPHKQDIRSLLSDDFLTKKFSTDIRKFSNNVEWSFFFEKLNVGAELEINSIYNPKSFLPRSGSFNMTVNLFGHSINLFEIGGRISGLDHYVEKLFGPHGYFSKAAFDEVVNDVKENTKTTAEEYYKQLRSKRSTLYKSEKLDLLDERVDLNTLDKPEVSMYLRSFGNEWLWMNSHDIENVYNTEEAFNLVELINKLSTNEKIDLSHSIMLLDTTVTCPTLSGIPVKIDVNGTATVVIKADGKINVPKMRVEGYISPSAAVEFSAAITMDANVAKPGVKFVSTMHSSTTLDGKLEVDDRRMMNLKLNLPREKLEVIEISVSRVAYRKFEASVNKEYTYIGNQASATQDLSNNRLVFINCIKGVNPLVLINQVLFNNSNYHIIIWNNLFKMSVVKTAGDRVYHLAFSTPGSSIDRDMSLEIQSIMHRKESSVTFDFISPFKKIKASGSVSFKRNTYETKLELTTDEANQYMAKMEVEINNQGNHTEMKPNVQILWQDSEPVTLDGSIIYATGSKDVLKVDLKSNKPGKKPPYIRGNIVKEGSEWLSDLKKSFRLSTDISFSLLSFDAHLFGTVEKEKRSVATDLTVEYQNERQNQHTIKMNSKVLNLGTSSLRKYKTTTEVQFSQYPEYNWNLSWDTQYKEQDHSENDLKLYYGDNFHNEDQYIHLFHVAKVKVDQSQGFKIDSENVFQIIAPAWDIDYGLNVTTKALISSNLKYNVSVVFKYDHEKHLKLTTDYEQKTKGPLKIYGESTVEWPEQPKIIIRNLIQGSNGEYQGQFYLKLPSEEDINVGYAYRCKSRKHKSHNEIEATIETPGMKLPLHYKGLLRMNRNAFNLESHTKYEGNPVMVIDVKLARNGPSEVRLNFPFLEGTMRIQSSDESETAKLDLHVKPLSQRSHSSYDRRILGTVTYTRNPSSYIRNFEMDISWDANQNPSDKLTIKIGSKTYPSWRDTEYNLWAKMKYKNDVVVDFSGDANKNILEGPHNLELEIQMENNKIEFIANHTVSNGIMKSNLSCKVNYKEVIKVEAVGEYNNEGSTVKMNGGISFESPYESIDGKKFHMSHTHELSSSVSSVNTAVLVHSSRTKGYNAGINFLHNKGWSSGNFDASASVTTPHDEWRSQDIKVNGDYTSKSFKVDTDITFGSGKKIHMNTKGEKNRYGVKLVSSISTPYSSFYMAKLKVRYNLKPGSYLAETVIDVNNEKKLNVGGKFDISDWKNFDSSAQLETQYTPSYNAYVRANSSGDGIRVDAGFKKDAREVASVKIVRENKRRGFTANLGFNYDNEEVLNFDVINQIKGKGERLYELSVRGSSFTHFTIHIDSNVSHEESHHVIRICTSQGPVDCLILDYFLKIPYRPIQGYMHYEARGLIRLCSTLHLSADFLIHADPYSYESMVVFGSDNKKLGYEAQIQHKAEYTSKLKIFLASRTMEIHSISNNDETNFEIITNVEREPLNKLTVNVLKNNELFSENFQRKIIIKHPELRKPIVITVQFDSKDAFPKSFLAKVVVDYSNNPSDTIIGEVFLEAVNNDVYNRSLVFNIYNADRRKFDIKLKLNSGNHRDRETNGYEWEWVDETGERKKSLALIEVDQSRKLINFWHHCPIMSLSAIGRYNIVPGKELSADFDLDTNNENSRARLMIDYTRPYIEFTVYDHIGTPVHRYHISVNLGRKSLFSAIAESFHEGLNTTDVSIIIDRLSNQVFDIRFNWKVDLVAKLLMQLSTLPLWYEEYGLSKIPAEIQHKSSLITQPLNQDVIYSLSDYIEKEYTEICTELRHDISEEMEKISSSVYTCKLPSTITNFLDQVFSPIFETVESYTIFISEYLTSCMHEYGGEWCSYDSLCYKISYAYQQEGLKGLVKLVYMYYPDNIDEISETIKDYMMEVVSSFTLESVKELLFETTNSITEAVSTSLVAEVTSDFYEFVWNWLCDKFGEMEYNINRHVEELMRDINNDSNYKILSEIYQEIKREEDKLPWDEVWKDLKNVTAQVLTSNQYSDIAQIREFDPERGEMILRMYLPIDTHTLRQAWALTKSEPQNYSYIDTVQGLSAGIKKDWIGPYAGHGMLVGSEHFVTFDKTFYDFASECSYLLARDFVDGNFSVIINYGGIASGRLEKSIIVEIGDHVVEMKPSEKMVTLDGQVVELPLILEHVTVMYDRGQIVVDDKHGITVSCHLERDVCSVVMSGWYYSKTAGLLGTYDNEPFNDMLKPKGHIAQKVRSFARSWEVKRGCRTRNMARDEEISRNSRSYQMCEEILQDYSSSLRPCFGQVSFFFLIIFMKEC</sequence>
<feature type="domain" description="VWFD" evidence="8">
    <location>
        <begin position="2634"/>
        <end position="2803"/>
    </location>
</feature>
<dbReference type="PANTHER" id="PTHR23345">
    <property type="entry name" value="VITELLOGENIN-RELATED"/>
    <property type="match status" value="1"/>
</dbReference>
<feature type="signal peptide" evidence="6">
    <location>
        <begin position="1"/>
        <end position="18"/>
    </location>
</feature>
<dbReference type="InterPro" id="IPR015817">
    <property type="entry name" value="Vitellinogen_open_b-sht_sub1"/>
</dbReference>
<comment type="caution">
    <text evidence="5">Lacks conserved residue(s) required for the propagation of feature annotation.</text>
</comment>
<dbReference type="InterPro" id="IPR015819">
    <property type="entry name" value="Lipid_transp_b-sht_shell"/>
</dbReference>
<name>A0ABM1T010_LIMPO</name>
<dbReference type="SUPFAM" id="SSF48431">
    <property type="entry name" value="Lipovitellin-phosvitin complex, superhelical domain"/>
    <property type="match status" value="1"/>
</dbReference>
<dbReference type="InterPro" id="IPR001747">
    <property type="entry name" value="Vitellogenin_N"/>
</dbReference>
<dbReference type="InterPro" id="IPR050733">
    <property type="entry name" value="Vitellogenin/Apolipophorin"/>
</dbReference>
<feature type="domain" description="Vitellogenin" evidence="7">
    <location>
        <begin position="40"/>
        <end position="646"/>
    </location>
</feature>
<dbReference type="PROSITE" id="PS51211">
    <property type="entry name" value="VITELLOGENIN"/>
    <property type="match status" value="1"/>
</dbReference>
<gene>
    <name evidence="10" type="primary">LOC106465583</name>
</gene>
<evidence type="ECO:0000256" key="6">
    <source>
        <dbReference type="SAM" id="SignalP"/>
    </source>
</evidence>
<dbReference type="PANTHER" id="PTHR23345:SF15">
    <property type="entry name" value="VITELLOGENIN 1-RELATED"/>
    <property type="match status" value="1"/>
</dbReference>
<evidence type="ECO:0000256" key="4">
    <source>
        <dbReference type="ARBA" id="ARBA00023180"/>
    </source>
</evidence>
<dbReference type="SMART" id="SM00638">
    <property type="entry name" value="LPD_N"/>
    <property type="match status" value="1"/>
</dbReference>
<dbReference type="InterPro" id="IPR001846">
    <property type="entry name" value="VWF_type-D"/>
</dbReference>
<evidence type="ECO:0000256" key="5">
    <source>
        <dbReference type="PROSITE-ProRule" id="PRU00557"/>
    </source>
</evidence>
<proteinExistence type="predicted"/>
<dbReference type="Gene3D" id="1.25.10.20">
    <property type="entry name" value="Vitellinogen, superhelical"/>
    <property type="match status" value="1"/>
</dbReference>
<dbReference type="InterPro" id="IPR015816">
    <property type="entry name" value="Vitellinogen_b-sht_N"/>
</dbReference>
<organism evidence="9 10">
    <name type="scientific">Limulus polyphemus</name>
    <name type="common">Atlantic horseshoe crab</name>
    <dbReference type="NCBI Taxonomy" id="6850"/>
    <lineage>
        <taxon>Eukaryota</taxon>
        <taxon>Metazoa</taxon>
        <taxon>Ecdysozoa</taxon>
        <taxon>Arthropoda</taxon>
        <taxon>Chelicerata</taxon>
        <taxon>Merostomata</taxon>
        <taxon>Xiphosura</taxon>
        <taxon>Limulidae</taxon>
        <taxon>Limulus</taxon>
    </lineage>
</organism>
<feature type="chain" id="PRO_5046021887" evidence="6">
    <location>
        <begin position="19"/>
        <end position="2853"/>
    </location>
</feature>
<dbReference type="SMART" id="SM01169">
    <property type="entry name" value="DUF1943"/>
    <property type="match status" value="1"/>
</dbReference>
<keyword evidence="2" id="KW-0758">Storage protein</keyword>
<evidence type="ECO:0000313" key="9">
    <source>
        <dbReference type="Proteomes" id="UP000694941"/>
    </source>
</evidence>
<dbReference type="InterPro" id="IPR015255">
    <property type="entry name" value="Vitellinogen_open_b-sht"/>
</dbReference>
<evidence type="ECO:0000256" key="3">
    <source>
        <dbReference type="ARBA" id="ARBA00023157"/>
    </source>
</evidence>
<protein>
    <submittedName>
        <fullName evidence="10">Apolipophorins-like</fullName>
    </submittedName>
</protein>
<dbReference type="Gene3D" id="2.20.50.20">
    <property type="entry name" value="Lipovitellin. Chain A, domain 3"/>
    <property type="match status" value="1"/>
</dbReference>
<dbReference type="SMART" id="SM00216">
    <property type="entry name" value="VWD"/>
    <property type="match status" value="1"/>
</dbReference>
<evidence type="ECO:0000259" key="8">
    <source>
        <dbReference type="PROSITE" id="PS51233"/>
    </source>
</evidence>
<keyword evidence="3" id="KW-1015">Disulfide bond</keyword>
<dbReference type="InterPro" id="IPR011030">
    <property type="entry name" value="Lipovitellin_superhlx_dom"/>
</dbReference>
<dbReference type="SUPFAM" id="SSF56968">
    <property type="entry name" value="Lipovitellin-phosvitin complex, beta-sheet shell regions"/>
    <property type="match status" value="2"/>
</dbReference>
<dbReference type="GeneID" id="106465583"/>
<keyword evidence="4" id="KW-0325">Glycoprotein</keyword>
<dbReference type="Proteomes" id="UP000694941">
    <property type="component" value="Unplaced"/>
</dbReference>
<dbReference type="Gene3D" id="2.20.80.10">
    <property type="entry name" value="Lipovitellin-phosvitin complex, chain A, domain 4"/>
    <property type="match status" value="1"/>
</dbReference>